<gene>
    <name evidence="2" type="ORF">BEI61_04023</name>
</gene>
<proteinExistence type="predicted"/>
<name>A0A1E3A3N2_9FIRM</name>
<dbReference type="RefSeq" id="WP_069153758.1">
    <property type="nucleotide sequence ID" value="NZ_MCGH01000003.1"/>
</dbReference>
<evidence type="ECO:0000313" key="2">
    <source>
        <dbReference type="EMBL" id="ODM03229.1"/>
    </source>
</evidence>
<accession>A0A1E3A3N2</accession>
<keyword evidence="1" id="KW-0175">Coiled coil</keyword>
<evidence type="ECO:0000256" key="1">
    <source>
        <dbReference type="SAM" id="Coils"/>
    </source>
</evidence>
<sequence>MEKKEELKTTIEIEVDTEQLDNAIEKANRLVCLLKEAEQMVKELKESKGNEIDTVVTIIQEMMKGRNEKQELFVRIPLGNIKMQDPYEQIKFDKMKSDSQSKVISYLEKILNVTTVTISINQ</sequence>
<reference evidence="2 3" key="1">
    <citation type="submission" date="2016-07" db="EMBL/GenBank/DDBJ databases">
        <title>Characterization of isolates of Eisenbergiella tayi derived from blood cultures, using whole genome sequencing.</title>
        <authorList>
            <person name="Burdz T."/>
            <person name="Wiebe D."/>
            <person name="Huynh C."/>
            <person name="Bernard K."/>
        </authorList>
    </citation>
    <scope>NUCLEOTIDE SEQUENCE [LARGE SCALE GENOMIC DNA]</scope>
    <source>
        <strain evidence="2 3">NML 110608</strain>
    </source>
</reference>
<evidence type="ECO:0000313" key="3">
    <source>
        <dbReference type="Proteomes" id="UP000094067"/>
    </source>
</evidence>
<dbReference type="Proteomes" id="UP000094067">
    <property type="component" value="Unassembled WGS sequence"/>
</dbReference>
<feature type="coiled-coil region" evidence="1">
    <location>
        <begin position="20"/>
        <end position="54"/>
    </location>
</feature>
<protein>
    <submittedName>
        <fullName evidence="2">Uncharacterized protein</fullName>
    </submittedName>
</protein>
<organism evidence="2 3">
    <name type="scientific">Eisenbergiella tayi</name>
    <dbReference type="NCBI Taxonomy" id="1432052"/>
    <lineage>
        <taxon>Bacteria</taxon>
        <taxon>Bacillati</taxon>
        <taxon>Bacillota</taxon>
        <taxon>Clostridia</taxon>
        <taxon>Lachnospirales</taxon>
        <taxon>Lachnospiraceae</taxon>
        <taxon>Eisenbergiella</taxon>
    </lineage>
</organism>
<comment type="caution">
    <text evidence="2">The sequence shown here is derived from an EMBL/GenBank/DDBJ whole genome shotgun (WGS) entry which is preliminary data.</text>
</comment>
<dbReference type="EMBL" id="MCGH01000003">
    <property type="protein sequence ID" value="ODM03229.1"/>
    <property type="molecule type" value="Genomic_DNA"/>
</dbReference>
<dbReference type="AlphaFoldDB" id="A0A1E3A3N2"/>